<name>A0A974H005_XENLA</name>
<dbReference type="EMBL" id="KV467245">
    <property type="protein sequence ID" value="OCT56871.1"/>
    <property type="molecule type" value="Genomic_DNA"/>
</dbReference>
<accession>A0A974H005</accession>
<protein>
    <submittedName>
        <fullName evidence="1">Uncharacterized protein</fullName>
    </submittedName>
</protein>
<gene>
    <name evidence="1" type="ORF">XELAEV_18004296mg</name>
</gene>
<evidence type="ECO:0000313" key="1">
    <source>
        <dbReference type="EMBL" id="OCT56871.1"/>
    </source>
</evidence>
<organism evidence="1">
    <name type="scientific">Xenopus laevis</name>
    <name type="common">African clawed frog</name>
    <dbReference type="NCBI Taxonomy" id="8355"/>
    <lineage>
        <taxon>Eukaryota</taxon>
        <taxon>Metazoa</taxon>
        <taxon>Chordata</taxon>
        <taxon>Craniata</taxon>
        <taxon>Vertebrata</taxon>
        <taxon>Euteleostomi</taxon>
        <taxon>Amphibia</taxon>
        <taxon>Batrachia</taxon>
        <taxon>Anura</taxon>
        <taxon>Pipoidea</taxon>
        <taxon>Pipidae</taxon>
        <taxon>Xenopodinae</taxon>
        <taxon>Xenopus</taxon>
        <taxon>Xenopus</taxon>
    </lineage>
</organism>
<reference evidence="1" key="1">
    <citation type="submission" date="2016-05" db="EMBL/GenBank/DDBJ databases">
        <title>WGS assembly of Xenopus laevis.</title>
        <authorList>
            <person name="Session A."/>
            <person name="Uno Y."/>
            <person name="Kwon T."/>
            <person name="Chapman J."/>
            <person name="Toyoda A."/>
            <person name="Takahashi S."/>
            <person name="Fukui A."/>
            <person name="Hikosaka A."/>
            <person name="Putnam N."/>
            <person name="Stites J."/>
            <person name="Van Heeringen S."/>
            <person name="Quigley I."/>
            <person name="Heinz S."/>
            <person name="Hellsten U."/>
            <person name="Lyons J."/>
            <person name="Suzuki A."/>
            <person name="Kondo M."/>
            <person name="Ogino H."/>
            <person name="Ochi H."/>
            <person name="Bogdanovic O."/>
            <person name="Lister R."/>
            <person name="Georgiou G."/>
            <person name="Paranjpe S."/>
            <person name="Van Kruijsbergen I."/>
            <person name="Mozaffari S."/>
            <person name="Shu S."/>
            <person name="Schmutz J."/>
            <person name="Jenkins J."/>
            <person name="Grimwood J."/>
            <person name="Carlson J."/>
            <person name="Mitros T."/>
            <person name="Simakov O."/>
            <person name="Heald R."/>
            <person name="Miller K."/>
            <person name="Haudenschild C."/>
            <person name="Kuroki Y."/>
            <person name="Tanaka T."/>
            <person name="Michiue T."/>
            <person name="Watanabe M."/>
            <person name="Kinoshita T."/>
            <person name="Ohta Y."/>
            <person name="Mawaribuchi S."/>
            <person name="Suzuki Y."/>
            <person name="Haramoto Y."/>
            <person name="Yamamoto T."/>
            <person name="Takagi C."/>
            <person name="Kitzman J."/>
            <person name="Shendure J."/>
            <person name="Nakayama T."/>
            <person name="Izutsu Y."/>
            <person name="Robert J."/>
            <person name="Dichmann D."/>
            <person name="Flajnik M."/>
            <person name="Houston D."/>
            <person name="Marcotte E."/>
            <person name="Wallingford J."/>
            <person name="Ito Y."/>
            <person name="Asashima M."/>
            <person name="Ueno N."/>
            <person name="Matsuda Y."/>
            <person name="Jan Veenstra G."/>
            <person name="Fujiyama A."/>
            <person name="Harland R."/>
            <person name="Taira M."/>
            <person name="Rokhsar D.S."/>
        </authorList>
    </citation>
    <scope>NUCLEOTIDE SEQUENCE</scope>
    <source>
        <strain evidence="1">J</strain>
        <tissue evidence="1">Blood</tissue>
    </source>
</reference>
<dbReference type="AlphaFoldDB" id="A0A974H005"/>
<dbReference type="Proteomes" id="UP000694892">
    <property type="component" value="Unassembled WGS sequence"/>
</dbReference>
<proteinExistence type="predicted"/>
<sequence>MYAFFSNYYLFVFMGGKYSTKYFNAVLCRLLKPRIMITMPIHLCPLIWQCPTHPKKNHDCELYGGNFKPMIFSSKAHSLNHKAMKPPT</sequence>